<gene>
    <name evidence="1" type="ORF">H5410_005384</name>
</gene>
<sequence length="130" mass="14750">MCPKPFLQSCGKNSGLQDLYGLTSYETSIVKKNSNHCSMERKISNLKEDVGGQKKYRIGDLTQLGPLTYIIFANFIIVKNLEGIGMFMNQERNVGQTLVDTIDSESFSVKSARELLRYRENNNNLQKNYG</sequence>
<evidence type="ECO:0000313" key="1">
    <source>
        <dbReference type="EMBL" id="KAG5620166.1"/>
    </source>
</evidence>
<dbReference type="EMBL" id="JACXVP010000002">
    <property type="protein sequence ID" value="KAG5620166.1"/>
    <property type="molecule type" value="Genomic_DNA"/>
</dbReference>
<dbReference type="AlphaFoldDB" id="A0A9J6A697"/>
<dbReference type="Proteomes" id="UP000824120">
    <property type="component" value="Chromosome 2"/>
</dbReference>
<reference evidence="1 2" key="1">
    <citation type="submission" date="2020-09" db="EMBL/GenBank/DDBJ databases">
        <title>De no assembly of potato wild relative species, Solanum commersonii.</title>
        <authorList>
            <person name="Cho K."/>
        </authorList>
    </citation>
    <scope>NUCLEOTIDE SEQUENCE [LARGE SCALE GENOMIC DNA]</scope>
    <source>
        <strain evidence="1">LZ3.2</strain>
        <tissue evidence="1">Leaf</tissue>
    </source>
</reference>
<evidence type="ECO:0000313" key="2">
    <source>
        <dbReference type="Proteomes" id="UP000824120"/>
    </source>
</evidence>
<organism evidence="1 2">
    <name type="scientific">Solanum commersonii</name>
    <name type="common">Commerson's wild potato</name>
    <name type="synonym">Commerson's nightshade</name>
    <dbReference type="NCBI Taxonomy" id="4109"/>
    <lineage>
        <taxon>Eukaryota</taxon>
        <taxon>Viridiplantae</taxon>
        <taxon>Streptophyta</taxon>
        <taxon>Embryophyta</taxon>
        <taxon>Tracheophyta</taxon>
        <taxon>Spermatophyta</taxon>
        <taxon>Magnoliopsida</taxon>
        <taxon>eudicotyledons</taxon>
        <taxon>Gunneridae</taxon>
        <taxon>Pentapetalae</taxon>
        <taxon>asterids</taxon>
        <taxon>lamiids</taxon>
        <taxon>Solanales</taxon>
        <taxon>Solanaceae</taxon>
        <taxon>Solanoideae</taxon>
        <taxon>Solaneae</taxon>
        <taxon>Solanum</taxon>
    </lineage>
</organism>
<proteinExistence type="predicted"/>
<accession>A0A9J6A697</accession>
<name>A0A9J6A697_SOLCO</name>
<comment type="caution">
    <text evidence="1">The sequence shown here is derived from an EMBL/GenBank/DDBJ whole genome shotgun (WGS) entry which is preliminary data.</text>
</comment>
<protein>
    <submittedName>
        <fullName evidence="1">Uncharacterized protein</fullName>
    </submittedName>
</protein>
<keyword evidence="2" id="KW-1185">Reference proteome</keyword>